<comment type="subcellular location">
    <subcellularLocation>
        <location evidence="1">Nucleus</location>
    </subcellularLocation>
</comment>
<dbReference type="PANTHER" id="PTHR46406">
    <property type="entry name" value="NITRIC OXIDE-ASSOCIATED PROTEIN 1"/>
    <property type="match status" value="1"/>
</dbReference>
<evidence type="ECO:0000313" key="3">
    <source>
        <dbReference type="Proteomes" id="UP000770661"/>
    </source>
</evidence>
<protein>
    <submittedName>
        <fullName evidence="2">Nitric oxide-associated protein 1</fullName>
    </submittedName>
</protein>
<dbReference type="GO" id="GO:0005634">
    <property type="term" value="C:nucleus"/>
    <property type="evidence" value="ECO:0007669"/>
    <property type="project" value="UniProtKB-SubCell"/>
</dbReference>
<keyword evidence="3" id="KW-1185">Reference proteome</keyword>
<dbReference type="SUPFAM" id="SSF46689">
    <property type="entry name" value="Homeodomain-like"/>
    <property type="match status" value="1"/>
</dbReference>
<reference evidence="2" key="1">
    <citation type="submission" date="2020-07" db="EMBL/GenBank/DDBJ databases">
        <title>The High-quality genome of the commercially important snow crab, Chionoecetes opilio.</title>
        <authorList>
            <person name="Jeong J.-H."/>
            <person name="Ryu S."/>
        </authorList>
    </citation>
    <scope>NUCLEOTIDE SEQUENCE</scope>
    <source>
        <strain evidence="2">MADBK_172401_WGS</strain>
        <tissue evidence="2">Digestive gland</tissue>
    </source>
</reference>
<dbReference type="OrthoDB" id="1696305at2759"/>
<organism evidence="2 3">
    <name type="scientific">Chionoecetes opilio</name>
    <name type="common">Atlantic snow crab</name>
    <name type="synonym">Cancer opilio</name>
    <dbReference type="NCBI Taxonomy" id="41210"/>
    <lineage>
        <taxon>Eukaryota</taxon>
        <taxon>Metazoa</taxon>
        <taxon>Ecdysozoa</taxon>
        <taxon>Arthropoda</taxon>
        <taxon>Crustacea</taxon>
        <taxon>Multicrustacea</taxon>
        <taxon>Malacostraca</taxon>
        <taxon>Eumalacostraca</taxon>
        <taxon>Eucarida</taxon>
        <taxon>Decapoda</taxon>
        <taxon>Pleocyemata</taxon>
        <taxon>Brachyura</taxon>
        <taxon>Eubrachyura</taxon>
        <taxon>Majoidea</taxon>
        <taxon>Majidae</taxon>
        <taxon>Chionoecetes</taxon>
    </lineage>
</organism>
<dbReference type="InterPro" id="IPR009057">
    <property type="entry name" value="Homeodomain-like_sf"/>
</dbReference>
<sequence length="126" mass="14269">MKLKSLSLQEKVKVLARMDAGASMRTICAEFDIKSSTFYPFTAQSRQQQQHHEACEVDINTKGDLFGWVSLTGTKEKQVMELRAWCPGGRGIHLRNPPLLPRAVNLRGRRIGKSLAHRSHKIFVPK</sequence>
<dbReference type="PANTHER" id="PTHR46406:SF1">
    <property type="entry name" value="NITRIC OXIDE-ASSOCIATED PROTEIN 1"/>
    <property type="match status" value="1"/>
</dbReference>
<name>A0A8J5CN36_CHIOP</name>
<dbReference type="AlphaFoldDB" id="A0A8J5CN36"/>
<evidence type="ECO:0000256" key="1">
    <source>
        <dbReference type="ARBA" id="ARBA00004123"/>
    </source>
</evidence>
<proteinExistence type="predicted"/>
<comment type="caution">
    <text evidence="2">The sequence shown here is derived from an EMBL/GenBank/DDBJ whole genome shotgun (WGS) entry which is preliminary data.</text>
</comment>
<dbReference type="EMBL" id="JACEEZ010019562">
    <property type="protein sequence ID" value="KAG0715591.1"/>
    <property type="molecule type" value="Genomic_DNA"/>
</dbReference>
<accession>A0A8J5CN36</accession>
<evidence type="ECO:0000313" key="2">
    <source>
        <dbReference type="EMBL" id="KAG0715591.1"/>
    </source>
</evidence>
<dbReference type="Proteomes" id="UP000770661">
    <property type="component" value="Unassembled WGS sequence"/>
</dbReference>
<gene>
    <name evidence="2" type="primary">NOA1</name>
    <name evidence="2" type="ORF">GWK47_011596</name>
</gene>
<dbReference type="InterPro" id="IPR052807">
    <property type="entry name" value="Mito_transl_resp_regulator"/>
</dbReference>